<name>A0A1W0X2B4_HYPEX</name>
<reference evidence="2" key="1">
    <citation type="submission" date="2017-01" db="EMBL/GenBank/DDBJ databases">
        <title>Comparative genomics of anhydrobiosis in the tardigrade Hypsibius dujardini.</title>
        <authorList>
            <person name="Yoshida Y."/>
            <person name="Koutsovoulos G."/>
            <person name="Laetsch D."/>
            <person name="Stevens L."/>
            <person name="Kumar S."/>
            <person name="Horikawa D."/>
            <person name="Ishino K."/>
            <person name="Komine S."/>
            <person name="Tomita M."/>
            <person name="Blaxter M."/>
            <person name="Arakawa K."/>
        </authorList>
    </citation>
    <scope>NUCLEOTIDE SEQUENCE [LARGE SCALE GENOMIC DNA]</scope>
    <source>
        <strain evidence="2">Z151</strain>
    </source>
</reference>
<evidence type="ECO:0000313" key="2">
    <source>
        <dbReference type="Proteomes" id="UP000192578"/>
    </source>
</evidence>
<gene>
    <name evidence="1" type="ORF">BV898_04555</name>
</gene>
<organism evidence="1 2">
    <name type="scientific">Hypsibius exemplaris</name>
    <name type="common">Freshwater tardigrade</name>
    <dbReference type="NCBI Taxonomy" id="2072580"/>
    <lineage>
        <taxon>Eukaryota</taxon>
        <taxon>Metazoa</taxon>
        <taxon>Ecdysozoa</taxon>
        <taxon>Tardigrada</taxon>
        <taxon>Eutardigrada</taxon>
        <taxon>Parachela</taxon>
        <taxon>Hypsibioidea</taxon>
        <taxon>Hypsibiidae</taxon>
        <taxon>Hypsibius</taxon>
    </lineage>
</organism>
<accession>A0A1W0X2B4</accession>
<sequence length="87" mass="9494">MESSYGTARTVRTHRVLLLQLLSESFLSSASAVLRILGTSAFPVSYSSHVLSSDCSPLLPIELLFRAVGAPLDRDEGLFSSLARRRL</sequence>
<dbReference type="EMBL" id="MTYJ01000022">
    <property type="protein sequence ID" value="OQV21657.1"/>
    <property type="molecule type" value="Genomic_DNA"/>
</dbReference>
<comment type="caution">
    <text evidence="1">The sequence shown here is derived from an EMBL/GenBank/DDBJ whole genome shotgun (WGS) entry which is preliminary data.</text>
</comment>
<proteinExistence type="predicted"/>
<dbReference type="Proteomes" id="UP000192578">
    <property type="component" value="Unassembled WGS sequence"/>
</dbReference>
<protein>
    <submittedName>
        <fullName evidence="1">Uncharacterized protein</fullName>
    </submittedName>
</protein>
<keyword evidence="2" id="KW-1185">Reference proteome</keyword>
<evidence type="ECO:0000313" key="1">
    <source>
        <dbReference type="EMBL" id="OQV21657.1"/>
    </source>
</evidence>
<dbReference type="AlphaFoldDB" id="A0A1W0X2B4"/>